<evidence type="ECO:0000313" key="2">
    <source>
        <dbReference type="EMBL" id="MBB6506802.1"/>
    </source>
</evidence>
<dbReference type="AlphaFoldDB" id="A0A7X0JHD5"/>
<name>A0A7X0JHD5_9HYPH</name>
<keyword evidence="3" id="KW-1185">Reference proteome</keyword>
<dbReference type="Pfam" id="PF13400">
    <property type="entry name" value="Tad"/>
    <property type="match status" value="1"/>
</dbReference>
<dbReference type="EMBL" id="JACHBU010000001">
    <property type="protein sequence ID" value="MBB6506802.1"/>
    <property type="molecule type" value="Genomic_DNA"/>
</dbReference>
<protein>
    <submittedName>
        <fullName evidence="2">Putative membrane protein</fullName>
    </submittedName>
</protein>
<dbReference type="InterPro" id="IPR028087">
    <property type="entry name" value="Tad_N"/>
</dbReference>
<dbReference type="RefSeq" id="WP_184653278.1">
    <property type="nucleotide sequence ID" value="NZ_JACHBU010000001.1"/>
</dbReference>
<comment type="caution">
    <text evidence="2">The sequence shown here is derived from an EMBL/GenBank/DDBJ whole genome shotgun (WGS) entry which is preliminary data.</text>
</comment>
<sequence length="578" mass="59057">MLFRLKRRQTIAGDRAGNIAITAALAMPLAIGALALGVDYGSLTLQQRQLQASADLAAIAAAANISTAEKSAFDFFAMNGQSIGVVSAGGLLTTKGVVPFNPKTALEAYGSYAEITRGRYVPDPAQPAANRFVAGATPPDAVRLTLRSKSKLMFGASLTTPPALAASGTAATDKLASFSIGSRLASVNEGVLNALLGQMLGTTISLKAMDYRALADAQVNALKTIDQLALDLGLQSGTYADVLTTDINYGKFVGALGKTTGLTPSVSTVLSNLEKTLNKTKVMVKLEDTLKLGPVSQKLIGQSSGLSVNTSVFDLLSAAATAASGGKQLSVDLGTSIPGVASSKVTVAIGEPPVGSSYLAVGAPGAIVRTAQTRVAVEVVVDGLQAILGLKVRVPLYLEVAYAEGRLAGITCTGAANSATVDVDAVPGIASIALGDVDTTAFTNFGKDPRVTRADIISTLLLKVSAMADTTSTNLKTERLTFSPADISANRVKSTSVKNVLESLTTSLLSKLVVRVDLLGLGLGLPQPVISAVGATLGAAMTPVDTVLYNVLLTLGVRVGEADVQVGGASCRNPVLVQ</sequence>
<evidence type="ECO:0000259" key="1">
    <source>
        <dbReference type="Pfam" id="PF13400"/>
    </source>
</evidence>
<feature type="domain" description="Putative Flp pilus-assembly TadG-like N-terminal" evidence="1">
    <location>
        <begin position="17"/>
        <end position="63"/>
    </location>
</feature>
<dbReference type="Proteomes" id="UP000585437">
    <property type="component" value="Unassembled WGS sequence"/>
</dbReference>
<accession>A0A7X0JHD5</accession>
<reference evidence="2 3" key="1">
    <citation type="submission" date="2020-08" db="EMBL/GenBank/DDBJ databases">
        <title>The Agave Microbiome: Exploring the role of microbial communities in plant adaptations to desert environments.</title>
        <authorList>
            <person name="Partida-Martinez L.P."/>
        </authorList>
    </citation>
    <scope>NUCLEOTIDE SEQUENCE [LARGE SCALE GENOMIC DNA]</scope>
    <source>
        <strain evidence="2 3">AS3.12</strain>
    </source>
</reference>
<evidence type="ECO:0000313" key="3">
    <source>
        <dbReference type="Proteomes" id="UP000585437"/>
    </source>
</evidence>
<proteinExistence type="predicted"/>
<gene>
    <name evidence="2" type="ORF">F4695_000121</name>
</gene>
<organism evidence="2 3">
    <name type="scientific">Rhizobium soli</name>
    <dbReference type="NCBI Taxonomy" id="424798"/>
    <lineage>
        <taxon>Bacteria</taxon>
        <taxon>Pseudomonadati</taxon>
        <taxon>Pseudomonadota</taxon>
        <taxon>Alphaproteobacteria</taxon>
        <taxon>Hyphomicrobiales</taxon>
        <taxon>Rhizobiaceae</taxon>
        <taxon>Rhizobium/Agrobacterium group</taxon>
        <taxon>Rhizobium</taxon>
    </lineage>
</organism>